<sequence>MKNNYLLATVLIAFAYLLISIPGWQSLLLLSPQKAIDWSLVLHPILLRQLGYFMLAHSLIFLSVLILCLSNANAVAGFRPRLFVPAAIGIFFLLFYAIAGYAVTHFPWLEIARISDSFSADSPYKTIGLVAFLLLVISTVITWLINLRTAKKNALWQGMAALFLLWPLLPSAPIATFNLNSVQADAAESVRPQPDVILIGMDSVSLYQAREHSDRMPFVNSLLAGGHNYTQAFTPLGRTYAAWNSILSGRYPATSGVRFNLTEFKPEQIADMLPADLKKLGFYNLYAQDERRFNNINEDYGFDATVGPTVGAIDFVIPLFADHPLSSYFLNSAIGAWLFPSLHNNRVSSVTYQPETFVHSILQHTDQASSEQPLFMAGHFCLAHFPYRWRSYQPGKGLQDELALYRESLQALDQQIENLFAGLQAQGRLDNAIIILLSDHGEGLGNELPLWTGTDRTPAKQFGQILRGHGNSLLSRDQNNVMVNIRHTGNPIASNPMASGRNTPIHTPVSLVDIRPTVLTLLQQPLPEWLDGTPIPPAVPLAAANRYLFMETGIMMDLPQPDANARELSDKVKDLADGYSVNSAGRLVISDEFIRFNLPKKQFGVVYNEELLMSDSNNPDAFLWVNRDTSQWQTLNRSELSQAPQEHLLQALDCYRQPQNHCQRASH</sequence>
<dbReference type="PANTHER" id="PTHR43751:SF3">
    <property type="entry name" value="SULFATASE N-TERMINAL DOMAIN-CONTAINING PROTEIN"/>
    <property type="match status" value="1"/>
</dbReference>
<dbReference type="InterPro" id="IPR052701">
    <property type="entry name" value="GAG_Ulvan_Degrading_Sulfatases"/>
</dbReference>
<proteinExistence type="predicted"/>
<evidence type="ECO:0000313" key="3">
    <source>
        <dbReference type="EMBL" id="QQD24899.1"/>
    </source>
</evidence>
<name>A0A9X7YPQ9_9GAMM</name>
<feature type="transmembrane region" description="Helical" evidence="1">
    <location>
        <begin position="124"/>
        <end position="147"/>
    </location>
</feature>
<dbReference type="SUPFAM" id="SSF53649">
    <property type="entry name" value="Alkaline phosphatase-like"/>
    <property type="match status" value="1"/>
</dbReference>
<keyword evidence="3" id="KW-0378">Hydrolase</keyword>
<dbReference type="KEGG" id="vcw:GJQ55_10635"/>
<keyword evidence="1" id="KW-1133">Transmembrane helix</keyword>
<evidence type="ECO:0000259" key="2">
    <source>
        <dbReference type="Pfam" id="PF00884"/>
    </source>
</evidence>
<accession>A0A9X7YPQ9</accession>
<evidence type="ECO:0000256" key="1">
    <source>
        <dbReference type="SAM" id="Phobius"/>
    </source>
</evidence>
<dbReference type="InterPro" id="IPR000917">
    <property type="entry name" value="Sulfatase_N"/>
</dbReference>
<feature type="domain" description="Sulfatase N-terminal" evidence="2">
    <location>
        <begin position="194"/>
        <end position="522"/>
    </location>
</feature>
<dbReference type="InterPro" id="IPR017850">
    <property type="entry name" value="Alkaline_phosphatase_core_sf"/>
</dbReference>
<feature type="transmembrane region" description="Helical" evidence="1">
    <location>
        <begin position="7"/>
        <end position="30"/>
    </location>
</feature>
<keyword evidence="1" id="KW-0812">Transmembrane</keyword>
<evidence type="ECO:0000313" key="4">
    <source>
        <dbReference type="Proteomes" id="UP000596074"/>
    </source>
</evidence>
<dbReference type="AlphaFoldDB" id="A0A9X7YPQ9"/>
<protein>
    <submittedName>
        <fullName evidence="3">Sulfatase-like hydrolase/transferase</fullName>
    </submittedName>
</protein>
<dbReference type="Proteomes" id="UP000596074">
    <property type="component" value="Chromosome"/>
</dbReference>
<keyword evidence="4" id="KW-1185">Reference proteome</keyword>
<feature type="transmembrane region" description="Helical" evidence="1">
    <location>
        <begin position="82"/>
        <end position="104"/>
    </location>
</feature>
<feature type="transmembrane region" description="Helical" evidence="1">
    <location>
        <begin position="154"/>
        <end position="175"/>
    </location>
</feature>
<gene>
    <name evidence="3" type="ORF">GJQ55_10635</name>
</gene>
<dbReference type="EMBL" id="CP046056">
    <property type="protein sequence ID" value="QQD24899.1"/>
    <property type="molecule type" value="Genomic_DNA"/>
</dbReference>
<organism evidence="3 4">
    <name type="scientific">Venatoribacter cucullus</name>
    <dbReference type="NCBI Taxonomy" id="2661630"/>
    <lineage>
        <taxon>Bacteria</taxon>
        <taxon>Pseudomonadati</taxon>
        <taxon>Pseudomonadota</taxon>
        <taxon>Gammaproteobacteria</taxon>
        <taxon>Oceanospirillales</taxon>
        <taxon>Oceanospirillaceae</taxon>
        <taxon>Venatoribacter</taxon>
    </lineage>
</organism>
<dbReference type="Gene3D" id="3.40.720.10">
    <property type="entry name" value="Alkaline Phosphatase, subunit A"/>
    <property type="match status" value="1"/>
</dbReference>
<feature type="transmembrane region" description="Helical" evidence="1">
    <location>
        <begin position="50"/>
        <end position="70"/>
    </location>
</feature>
<reference evidence="3 4" key="1">
    <citation type="submission" date="2019-11" db="EMBL/GenBank/DDBJ databases">
        <title>Venatorbacter sp. nov. a predator of Campylobacter and other Gram-negative bacteria.</title>
        <authorList>
            <person name="Saeedi A."/>
            <person name="Cummings N.J."/>
            <person name="Connerton I.F."/>
            <person name="Connerton P.L."/>
        </authorList>
    </citation>
    <scope>NUCLEOTIDE SEQUENCE [LARGE SCALE GENOMIC DNA]</scope>
    <source>
        <strain evidence="3">XL5</strain>
    </source>
</reference>
<dbReference type="Pfam" id="PF00884">
    <property type="entry name" value="Sulfatase"/>
    <property type="match status" value="1"/>
</dbReference>
<dbReference type="PANTHER" id="PTHR43751">
    <property type="entry name" value="SULFATASE"/>
    <property type="match status" value="1"/>
</dbReference>
<dbReference type="GO" id="GO:0016787">
    <property type="term" value="F:hydrolase activity"/>
    <property type="evidence" value="ECO:0007669"/>
    <property type="project" value="UniProtKB-KW"/>
</dbReference>
<keyword evidence="1" id="KW-0472">Membrane</keyword>